<dbReference type="AlphaFoldDB" id="A0AAF0CT36"/>
<evidence type="ECO:0000256" key="7">
    <source>
        <dbReference type="ARBA" id="ARBA00023136"/>
    </source>
</evidence>
<dbReference type="PANTHER" id="PTHR34295">
    <property type="entry name" value="BIOTIN TRANSPORTER BIOY"/>
    <property type="match status" value="1"/>
</dbReference>
<evidence type="ECO:0000256" key="8">
    <source>
        <dbReference type="PIRNR" id="PIRNR016661"/>
    </source>
</evidence>
<name>A0AAF0CT36_9ENTE</name>
<keyword evidence="6 9" id="KW-1133">Transmembrane helix</keyword>
<evidence type="ECO:0000256" key="4">
    <source>
        <dbReference type="ARBA" id="ARBA00022475"/>
    </source>
</evidence>
<reference evidence="10" key="1">
    <citation type="submission" date="2022-10" db="EMBL/GenBank/DDBJ databases">
        <title>Vagococcus sp. isolated from poultry meat.</title>
        <authorList>
            <person name="Johansson P."/>
            <person name="Bjorkroth J."/>
        </authorList>
    </citation>
    <scope>NUCLEOTIDE SEQUENCE</scope>
    <source>
        <strain evidence="10">STAA11</strain>
    </source>
</reference>
<dbReference type="GO" id="GO:0005886">
    <property type="term" value="C:plasma membrane"/>
    <property type="evidence" value="ECO:0007669"/>
    <property type="project" value="UniProtKB-SubCell"/>
</dbReference>
<proteinExistence type="inferred from homology"/>
<feature type="transmembrane region" description="Helical" evidence="9">
    <location>
        <begin position="9"/>
        <end position="26"/>
    </location>
</feature>
<dbReference type="EMBL" id="CP110232">
    <property type="protein sequence ID" value="WEG72440.1"/>
    <property type="molecule type" value="Genomic_DNA"/>
</dbReference>
<gene>
    <name evidence="10" type="ORF">OL234_05495</name>
</gene>
<keyword evidence="7 8" id="KW-0472">Membrane</keyword>
<organism evidence="10 11">
    <name type="scientific">Vagococcus intermedius</name>
    <dbReference type="NCBI Taxonomy" id="2991418"/>
    <lineage>
        <taxon>Bacteria</taxon>
        <taxon>Bacillati</taxon>
        <taxon>Bacillota</taxon>
        <taxon>Bacilli</taxon>
        <taxon>Lactobacillales</taxon>
        <taxon>Enterococcaceae</taxon>
        <taxon>Vagococcus</taxon>
    </lineage>
</organism>
<dbReference type="InterPro" id="IPR003784">
    <property type="entry name" value="BioY"/>
</dbReference>
<dbReference type="KEGG" id="vie:OL234_05495"/>
<keyword evidence="3 8" id="KW-0813">Transport</keyword>
<comment type="similarity">
    <text evidence="2 8">Belongs to the BioY family.</text>
</comment>
<dbReference type="Proteomes" id="UP001179647">
    <property type="component" value="Chromosome"/>
</dbReference>
<keyword evidence="11" id="KW-1185">Reference proteome</keyword>
<dbReference type="Gene3D" id="1.10.1760.20">
    <property type="match status" value="1"/>
</dbReference>
<feature type="transmembrane region" description="Helical" evidence="9">
    <location>
        <begin position="146"/>
        <end position="169"/>
    </location>
</feature>
<feature type="transmembrane region" description="Helical" evidence="9">
    <location>
        <begin position="56"/>
        <end position="74"/>
    </location>
</feature>
<accession>A0AAF0CT36</accession>
<evidence type="ECO:0000256" key="6">
    <source>
        <dbReference type="ARBA" id="ARBA00022989"/>
    </source>
</evidence>
<dbReference type="RefSeq" id="WP_275468243.1">
    <property type="nucleotide sequence ID" value="NZ_CP110232.1"/>
</dbReference>
<evidence type="ECO:0000313" key="10">
    <source>
        <dbReference type="EMBL" id="WEG72440.1"/>
    </source>
</evidence>
<feature type="transmembrane region" description="Helical" evidence="9">
    <location>
        <begin position="86"/>
        <end position="103"/>
    </location>
</feature>
<protein>
    <recommendedName>
        <fullName evidence="8">Biotin transporter</fullName>
    </recommendedName>
</protein>
<evidence type="ECO:0000313" key="11">
    <source>
        <dbReference type="Proteomes" id="UP001179647"/>
    </source>
</evidence>
<evidence type="ECO:0000256" key="3">
    <source>
        <dbReference type="ARBA" id="ARBA00022448"/>
    </source>
</evidence>
<evidence type="ECO:0000256" key="1">
    <source>
        <dbReference type="ARBA" id="ARBA00004651"/>
    </source>
</evidence>
<dbReference type="GO" id="GO:0015225">
    <property type="term" value="F:biotin transmembrane transporter activity"/>
    <property type="evidence" value="ECO:0007669"/>
    <property type="project" value="UniProtKB-UniRule"/>
</dbReference>
<sequence length="181" mass="19260">MKKTPLKHLIFNAQAAILIAILAQFTLPLGPIPLTGQTFAVGLIATLLSPKNATQALLLYWLLGLIGLPVFAGGSSGLPVFLGPTGGYLLGFLLTTLITASLLHNNSITFFKASYANCLGALATLLVGTIWLKYQTSQPWDIAIKIGFYPFIIPGIIKAIGAGILGLTVKKRLEKAKIFLN</sequence>
<evidence type="ECO:0000256" key="9">
    <source>
        <dbReference type="SAM" id="Phobius"/>
    </source>
</evidence>
<dbReference type="PIRSF" id="PIRSF016661">
    <property type="entry name" value="BioY"/>
    <property type="match status" value="1"/>
</dbReference>
<keyword evidence="5 9" id="KW-0812">Transmembrane</keyword>
<dbReference type="PANTHER" id="PTHR34295:SF4">
    <property type="entry name" value="BIOTIN TRANSPORTER BIOY-RELATED"/>
    <property type="match status" value="1"/>
</dbReference>
<feature type="transmembrane region" description="Helical" evidence="9">
    <location>
        <begin position="32"/>
        <end position="49"/>
    </location>
</feature>
<comment type="subcellular location">
    <subcellularLocation>
        <location evidence="1 8">Cell membrane</location>
        <topology evidence="1 8">Multi-pass membrane protein</topology>
    </subcellularLocation>
</comment>
<feature type="transmembrane region" description="Helical" evidence="9">
    <location>
        <begin position="115"/>
        <end position="134"/>
    </location>
</feature>
<keyword evidence="4 8" id="KW-1003">Cell membrane</keyword>
<evidence type="ECO:0000256" key="2">
    <source>
        <dbReference type="ARBA" id="ARBA00010692"/>
    </source>
</evidence>
<dbReference type="Pfam" id="PF02632">
    <property type="entry name" value="BioY"/>
    <property type="match status" value="1"/>
</dbReference>
<evidence type="ECO:0000256" key="5">
    <source>
        <dbReference type="ARBA" id="ARBA00022692"/>
    </source>
</evidence>